<dbReference type="GO" id="GO:0003677">
    <property type="term" value="F:DNA binding"/>
    <property type="evidence" value="ECO:0007669"/>
    <property type="project" value="UniProtKB-KW"/>
</dbReference>
<dbReference type="EMBL" id="VFRR01000002">
    <property type="protein sequence ID" value="TPE55310.1"/>
    <property type="molecule type" value="Genomic_DNA"/>
</dbReference>
<dbReference type="CDD" id="cd07377">
    <property type="entry name" value="WHTH_GntR"/>
    <property type="match status" value="1"/>
</dbReference>
<dbReference type="InterPro" id="IPR036390">
    <property type="entry name" value="WH_DNA-bd_sf"/>
</dbReference>
<dbReference type="Proteomes" id="UP000315901">
    <property type="component" value="Unassembled WGS sequence"/>
</dbReference>
<evidence type="ECO:0000256" key="1">
    <source>
        <dbReference type="ARBA" id="ARBA00005384"/>
    </source>
</evidence>
<accession>A0A501X441</accession>
<comment type="similarity">
    <text evidence="1">In the C-terminal section; belongs to the class-I pyridoxal-phosphate-dependent aminotransferase family.</text>
</comment>
<dbReference type="GO" id="GO:0003700">
    <property type="term" value="F:DNA-binding transcription factor activity"/>
    <property type="evidence" value="ECO:0007669"/>
    <property type="project" value="InterPro"/>
</dbReference>
<dbReference type="OrthoDB" id="9808770at2"/>
<dbReference type="InterPro" id="IPR015424">
    <property type="entry name" value="PyrdxlP-dep_Trfase"/>
</dbReference>
<dbReference type="Pfam" id="PF00392">
    <property type="entry name" value="GntR"/>
    <property type="match status" value="1"/>
</dbReference>
<evidence type="ECO:0000256" key="3">
    <source>
        <dbReference type="ARBA" id="ARBA00023015"/>
    </source>
</evidence>
<dbReference type="InterPro" id="IPR000524">
    <property type="entry name" value="Tscrpt_reg_HTH_GntR"/>
</dbReference>
<evidence type="ECO:0000256" key="5">
    <source>
        <dbReference type="ARBA" id="ARBA00023163"/>
    </source>
</evidence>
<gene>
    <name evidence="7" type="ORF">FJM67_01835</name>
</gene>
<keyword evidence="5" id="KW-0804">Transcription</keyword>
<dbReference type="Pfam" id="PF00155">
    <property type="entry name" value="Aminotran_1_2"/>
    <property type="match status" value="1"/>
</dbReference>
<dbReference type="InterPro" id="IPR004839">
    <property type="entry name" value="Aminotransferase_I/II_large"/>
</dbReference>
<evidence type="ECO:0000259" key="6">
    <source>
        <dbReference type="PROSITE" id="PS50949"/>
    </source>
</evidence>
<feature type="domain" description="HTH gntR-type" evidence="6">
    <location>
        <begin position="24"/>
        <end position="92"/>
    </location>
</feature>
<dbReference type="GO" id="GO:0008483">
    <property type="term" value="F:transaminase activity"/>
    <property type="evidence" value="ECO:0007669"/>
    <property type="project" value="UniProtKB-KW"/>
</dbReference>
<keyword evidence="8" id="KW-1185">Reference proteome</keyword>
<evidence type="ECO:0000256" key="2">
    <source>
        <dbReference type="ARBA" id="ARBA00022898"/>
    </source>
</evidence>
<keyword evidence="7" id="KW-0808">Transferase</keyword>
<dbReference type="InterPro" id="IPR051446">
    <property type="entry name" value="HTH_trans_reg/aminotransferase"/>
</dbReference>
<keyword evidence="3" id="KW-0805">Transcription regulation</keyword>
<dbReference type="AlphaFoldDB" id="A0A501X441"/>
<proteinExistence type="inferred from homology"/>
<dbReference type="SMART" id="SM00345">
    <property type="entry name" value="HTH_GNTR"/>
    <property type="match status" value="1"/>
</dbReference>
<dbReference type="Gene3D" id="3.40.640.10">
    <property type="entry name" value="Type I PLP-dependent aspartate aminotransferase-like (Major domain)"/>
    <property type="match status" value="1"/>
</dbReference>
<evidence type="ECO:0000313" key="8">
    <source>
        <dbReference type="Proteomes" id="UP000315901"/>
    </source>
</evidence>
<dbReference type="PANTHER" id="PTHR46577:SF1">
    <property type="entry name" value="HTH-TYPE TRANSCRIPTIONAL REGULATORY PROTEIN GABR"/>
    <property type="match status" value="1"/>
</dbReference>
<dbReference type="PANTHER" id="PTHR46577">
    <property type="entry name" value="HTH-TYPE TRANSCRIPTIONAL REGULATORY PROTEIN GABR"/>
    <property type="match status" value="1"/>
</dbReference>
<dbReference type="GO" id="GO:0030170">
    <property type="term" value="F:pyridoxal phosphate binding"/>
    <property type="evidence" value="ECO:0007669"/>
    <property type="project" value="InterPro"/>
</dbReference>
<evidence type="ECO:0000256" key="4">
    <source>
        <dbReference type="ARBA" id="ARBA00023125"/>
    </source>
</evidence>
<reference evidence="7 8" key="1">
    <citation type="submission" date="2019-06" db="EMBL/GenBank/DDBJ databases">
        <title>A novel bacterium of genus Marinomonas, isolated from coastal sand.</title>
        <authorList>
            <person name="Huang H."/>
            <person name="Mo K."/>
            <person name="Hu Y."/>
        </authorList>
    </citation>
    <scope>NUCLEOTIDE SEQUENCE [LARGE SCALE GENOMIC DNA]</scope>
    <source>
        <strain evidence="7 8">HB171799</strain>
    </source>
</reference>
<keyword evidence="7" id="KW-0032">Aminotransferase</keyword>
<dbReference type="SUPFAM" id="SSF46785">
    <property type="entry name" value="Winged helix' DNA-binding domain"/>
    <property type="match status" value="1"/>
</dbReference>
<name>A0A501X441_9GAMM</name>
<dbReference type="PRINTS" id="PR00035">
    <property type="entry name" value="HTHGNTR"/>
</dbReference>
<evidence type="ECO:0000313" key="7">
    <source>
        <dbReference type="EMBL" id="TPE55310.1"/>
    </source>
</evidence>
<dbReference type="InterPro" id="IPR015421">
    <property type="entry name" value="PyrdxlP-dep_Trfase_major"/>
</dbReference>
<sequence length="475" mass="53283">MMSAVGQFVWSLDDAAVDRTGKRIPRFQQLYQQVCQGVVSGRLPVGCRLPSSRVLAQELGVSRSVVVQAYDQLLAEGVLISVAKTGLYVADGQPMAKVAPTKLQTNKPVPHTKLCQFDSGADVQMFPKREWAASMRRAWLNPASSVLTGEATGGYEPLQRALSQYLLQLRGLECAPEQVFIVAGNRDALALLQHTLQRSVAHWCIEDPCYPPIRASFAQHLTLPIDTEGARPPTGSRWAAVLTPCRQYPLGMAYSSLRRELWLNALAAEQGFIIEDDYDNEFIYHGKPQVPWYQVAALRGVAQERIFYVGSLSKVLFRGLRLGFVVVPKSWVSRVAMSQQQLGNAASLPLQPVVADFIETGAFYRHLNRMRRHYLQKRDYLLALLEQHLAPWFTWERPSGGMHCLIYLKNEYAIESRQKALHQYAQHQGLHLSWLADHFSLPGEHPKGLVLGFTAPSTEELEQWVKLLAKGMIIA</sequence>
<dbReference type="SUPFAM" id="SSF53383">
    <property type="entry name" value="PLP-dependent transferases"/>
    <property type="match status" value="1"/>
</dbReference>
<organism evidence="7 8">
    <name type="scientific">Maribrevibacterium harenarium</name>
    <dbReference type="NCBI Taxonomy" id="2589817"/>
    <lineage>
        <taxon>Bacteria</taxon>
        <taxon>Pseudomonadati</taxon>
        <taxon>Pseudomonadota</taxon>
        <taxon>Gammaproteobacteria</taxon>
        <taxon>Oceanospirillales</taxon>
        <taxon>Oceanospirillaceae</taxon>
        <taxon>Maribrevibacterium</taxon>
    </lineage>
</organism>
<comment type="caution">
    <text evidence="7">The sequence shown here is derived from an EMBL/GenBank/DDBJ whole genome shotgun (WGS) entry which is preliminary data.</text>
</comment>
<dbReference type="CDD" id="cd00609">
    <property type="entry name" value="AAT_like"/>
    <property type="match status" value="1"/>
</dbReference>
<keyword evidence="2" id="KW-0663">Pyridoxal phosphate</keyword>
<dbReference type="Gene3D" id="1.10.10.10">
    <property type="entry name" value="Winged helix-like DNA-binding domain superfamily/Winged helix DNA-binding domain"/>
    <property type="match status" value="1"/>
</dbReference>
<dbReference type="InterPro" id="IPR036388">
    <property type="entry name" value="WH-like_DNA-bd_sf"/>
</dbReference>
<dbReference type="PROSITE" id="PS50949">
    <property type="entry name" value="HTH_GNTR"/>
    <property type="match status" value="1"/>
</dbReference>
<protein>
    <submittedName>
        <fullName evidence="7">PLP-dependent aminotransferase family protein</fullName>
    </submittedName>
</protein>
<keyword evidence="4" id="KW-0238">DNA-binding</keyword>